<accession>A0A6J5ZYN0</accession>
<protein>
    <submittedName>
        <fullName evidence="3">Unannotated protein</fullName>
    </submittedName>
</protein>
<keyword evidence="2" id="KW-0812">Transmembrane</keyword>
<gene>
    <name evidence="3" type="ORF">UFOPK3522_01186</name>
</gene>
<reference evidence="3" key="1">
    <citation type="submission" date="2020-05" db="EMBL/GenBank/DDBJ databases">
        <authorList>
            <person name="Chiriac C."/>
            <person name="Salcher M."/>
            <person name="Ghai R."/>
            <person name="Kavagutti S V."/>
        </authorList>
    </citation>
    <scope>NUCLEOTIDE SEQUENCE</scope>
</reference>
<evidence type="ECO:0000313" key="3">
    <source>
        <dbReference type="EMBL" id="CAB4345860.1"/>
    </source>
</evidence>
<organism evidence="3">
    <name type="scientific">freshwater metagenome</name>
    <dbReference type="NCBI Taxonomy" id="449393"/>
    <lineage>
        <taxon>unclassified sequences</taxon>
        <taxon>metagenomes</taxon>
        <taxon>ecological metagenomes</taxon>
    </lineage>
</organism>
<feature type="region of interest" description="Disordered" evidence="1">
    <location>
        <begin position="102"/>
        <end position="128"/>
    </location>
</feature>
<proteinExistence type="predicted"/>
<sequence length="128" mass="12911">MTNQQNNQQSKPAAKARSNDTVMPVFFASAAIFALLAGFLGVQVANGQDPMLGPKKPVIAQKNLILRKVIKTKKIVTIVDAPTAPAAGTGNGAVYASTGGGGGSYSAPAQSYSAPVQAAPAPVQTATS</sequence>
<name>A0A6J5ZYN0_9ZZZZ</name>
<evidence type="ECO:0000256" key="1">
    <source>
        <dbReference type="SAM" id="MobiDB-lite"/>
    </source>
</evidence>
<keyword evidence="2" id="KW-1133">Transmembrane helix</keyword>
<feature type="transmembrane region" description="Helical" evidence="2">
    <location>
        <begin position="21"/>
        <end position="42"/>
    </location>
</feature>
<evidence type="ECO:0000256" key="2">
    <source>
        <dbReference type="SAM" id="Phobius"/>
    </source>
</evidence>
<keyword evidence="2" id="KW-0472">Membrane</keyword>
<feature type="compositionally biased region" description="Low complexity" evidence="1">
    <location>
        <begin position="105"/>
        <end position="128"/>
    </location>
</feature>
<dbReference type="AlphaFoldDB" id="A0A6J5ZYN0"/>
<dbReference type="EMBL" id="CAESAO010000113">
    <property type="protein sequence ID" value="CAB4345860.1"/>
    <property type="molecule type" value="Genomic_DNA"/>
</dbReference>